<evidence type="ECO:0000256" key="4">
    <source>
        <dbReference type="ARBA" id="ARBA00022679"/>
    </source>
</evidence>
<dbReference type="InterPro" id="IPR005467">
    <property type="entry name" value="His_kinase_dom"/>
</dbReference>
<evidence type="ECO:0000256" key="8">
    <source>
        <dbReference type="SAM" id="Phobius"/>
    </source>
</evidence>
<keyword evidence="4" id="KW-0808">Transferase</keyword>
<dbReference type="CDD" id="cd00082">
    <property type="entry name" value="HisKA"/>
    <property type="match status" value="1"/>
</dbReference>
<accession>A0ABR0E7D2</accession>
<feature type="compositionally biased region" description="Low complexity" evidence="7">
    <location>
        <begin position="1091"/>
        <end position="1103"/>
    </location>
</feature>
<dbReference type="PROSITE" id="PS51257">
    <property type="entry name" value="PROKAR_LIPOPROTEIN"/>
    <property type="match status" value="1"/>
</dbReference>
<feature type="compositionally biased region" description="Low complexity" evidence="7">
    <location>
        <begin position="875"/>
        <end position="886"/>
    </location>
</feature>
<dbReference type="PROSITE" id="PS50110">
    <property type="entry name" value="RESPONSE_REGULATORY"/>
    <property type="match status" value="1"/>
</dbReference>
<protein>
    <recommendedName>
        <fullName evidence="2">histidine kinase</fullName>
        <ecNumber evidence="2">2.7.13.3</ecNumber>
    </recommendedName>
</protein>
<feature type="compositionally biased region" description="Polar residues" evidence="7">
    <location>
        <begin position="711"/>
        <end position="722"/>
    </location>
</feature>
<evidence type="ECO:0000256" key="7">
    <source>
        <dbReference type="SAM" id="MobiDB-lite"/>
    </source>
</evidence>
<reference evidence="11 12" key="1">
    <citation type="journal article" date="2023" name="G3 (Bethesda)">
        <title>A chromosome-level genome assembly of Zasmidium syzygii isolated from banana leaves.</title>
        <authorList>
            <person name="van Westerhoven A.C."/>
            <person name="Mehrabi R."/>
            <person name="Talebi R."/>
            <person name="Steentjes M.B.F."/>
            <person name="Corcolon B."/>
            <person name="Chong P.A."/>
            <person name="Kema G.H.J."/>
            <person name="Seidl M.F."/>
        </authorList>
    </citation>
    <scope>NUCLEOTIDE SEQUENCE [LARGE SCALE GENOMIC DNA]</scope>
    <source>
        <strain evidence="11 12">P124</strain>
    </source>
</reference>
<feature type="region of interest" description="Disordered" evidence="7">
    <location>
        <begin position="425"/>
        <end position="451"/>
    </location>
</feature>
<dbReference type="PANTHER" id="PTHR43047:SF72">
    <property type="entry name" value="OSMOSENSING HISTIDINE PROTEIN KINASE SLN1"/>
    <property type="match status" value="1"/>
</dbReference>
<dbReference type="SUPFAM" id="SSF55874">
    <property type="entry name" value="ATPase domain of HSP90 chaperone/DNA topoisomerase II/histidine kinase"/>
    <property type="match status" value="1"/>
</dbReference>
<dbReference type="Pfam" id="PF00072">
    <property type="entry name" value="Response_reg"/>
    <property type="match status" value="1"/>
</dbReference>
<evidence type="ECO:0000256" key="6">
    <source>
        <dbReference type="PROSITE-ProRule" id="PRU00169"/>
    </source>
</evidence>
<feature type="transmembrane region" description="Helical" evidence="8">
    <location>
        <begin position="385"/>
        <end position="409"/>
    </location>
</feature>
<feature type="compositionally biased region" description="Polar residues" evidence="7">
    <location>
        <begin position="917"/>
        <end position="928"/>
    </location>
</feature>
<evidence type="ECO:0000313" key="11">
    <source>
        <dbReference type="EMBL" id="KAK4497345.1"/>
    </source>
</evidence>
<gene>
    <name evidence="11" type="ORF">PRZ48_011796</name>
</gene>
<dbReference type="EMBL" id="JAXOVC010000009">
    <property type="protein sequence ID" value="KAK4497345.1"/>
    <property type="molecule type" value="Genomic_DNA"/>
</dbReference>
<name>A0ABR0E7D2_ZASCE</name>
<dbReference type="SMART" id="SM00387">
    <property type="entry name" value="HATPase_c"/>
    <property type="match status" value="1"/>
</dbReference>
<dbReference type="SUPFAM" id="SSF52172">
    <property type="entry name" value="CheY-like"/>
    <property type="match status" value="1"/>
</dbReference>
<evidence type="ECO:0000259" key="10">
    <source>
        <dbReference type="PROSITE" id="PS50110"/>
    </source>
</evidence>
<dbReference type="CDD" id="cd17546">
    <property type="entry name" value="REC_hyHK_CKI1_RcsC-like"/>
    <property type="match status" value="1"/>
</dbReference>
<keyword evidence="12" id="KW-1185">Reference proteome</keyword>
<dbReference type="Pfam" id="PF02518">
    <property type="entry name" value="HATPase_c"/>
    <property type="match status" value="1"/>
</dbReference>
<feature type="modified residue" description="4-aspartylphosphate" evidence="6">
    <location>
        <position position="1018"/>
    </location>
</feature>
<organism evidence="11 12">
    <name type="scientific">Zasmidium cellare</name>
    <name type="common">Wine cellar mold</name>
    <name type="synonym">Racodium cellare</name>
    <dbReference type="NCBI Taxonomy" id="395010"/>
    <lineage>
        <taxon>Eukaryota</taxon>
        <taxon>Fungi</taxon>
        <taxon>Dikarya</taxon>
        <taxon>Ascomycota</taxon>
        <taxon>Pezizomycotina</taxon>
        <taxon>Dothideomycetes</taxon>
        <taxon>Dothideomycetidae</taxon>
        <taxon>Mycosphaerellales</taxon>
        <taxon>Mycosphaerellaceae</taxon>
        <taxon>Zasmidium</taxon>
    </lineage>
</organism>
<feature type="transmembrane region" description="Helical" evidence="8">
    <location>
        <begin position="12"/>
        <end position="33"/>
    </location>
</feature>
<dbReference type="Proteomes" id="UP001305779">
    <property type="component" value="Unassembled WGS sequence"/>
</dbReference>
<comment type="catalytic activity">
    <reaction evidence="1">
        <text>ATP + protein L-histidine = ADP + protein N-phospho-L-histidine.</text>
        <dbReference type="EC" id="2.7.13.3"/>
    </reaction>
</comment>
<dbReference type="InterPro" id="IPR036890">
    <property type="entry name" value="HATPase_C_sf"/>
</dbReference>
<evidence type="ECO:0000313" key="12">
    <source>
        <dbReference type="Proteomes" id="UP001305779"/>
    </source>
</evidence>
<dbReference type="Pfam" id="PF00512">
    <property type="entry name" value="HisKA"/>
    <property type="match status" value="1"/>
</dbReference>
<dbReference type="InterPro" id="IPR036097">
    <property type="entry name" value="HisK_dim/P_sf"/>
</dbReference>
<keyword evidence="8" id="KW-1133">Transmembrane helix</keyword>
<keyword evidence="8" id="KW-0472">Membrane</keyword>
<feature type="domain" description="Response regulatory" evidence="10">
    <location>
        <begin position="954"/>
        <end position="1083"/>
    </location>
</feature>
<feature type="compositionally biased region" description="Polar residues" evidence="7">
    <location>
        <begin position="1124"/>
        <end position="1137"/>
    </location>
</feature>
<feature type="domain" description="Histidine kinase" evidence="9">
    <location>
        <begin position="553"/>
        <end position="839"/>
    </location>
</feature>
<evidence type="ECO:0000256" key="5">
    <source>
        <dbReference type="ARBA" id="ARBA00022777"/>
    </source>
</evidence>
<evidence type="ECO:0000256" key="1">
    <source>
        <dbReference type="ARBA" id="ARBA00000085"/>
    </source>
</evidence>
<keyword evidence="5" id="KW-0418">Kinase</keyword>
<evidence type="ECO:0000256" key="3">
    <source>
        <dbReference type="ARBA" id="ARBA00022553"/>
    </source>
</evidence>
<dbReference type="InterPro" id="IPR004358">
    <property type="entry name" value="Sig_transdc_His_kin-like_C"/>
</dbReference>
<dbReference type="InterPro" id="IPR003594">
    <property type="entry name" value="HATPase_dom"/>
</dbReference>
<dbReference type="PANTHER" id="PTHR43047">
    <property type="entry name" value="TWO-COMPONENT HISTIDINE PROTEIN KINASE"/>
    <property type="match status" value="1"/>
</dbReference>
<dbReference type="Gene3D" id="3.40.50.2300">
    <property type="match status" value="1"/>
</dbReference>
<dbReference type="PRINTS" id="PR00344">
    <property type="entry name" value="BCTRLSENSOR"/>
</dbReference>
<comment type="caution">
    <text evidence="11">The sequence shown here is derived from an EMBL/GenBank/DDBJ whole genome shotgun (WGS) entry which is preliminary data.</text>
</comment>
<feature type="region of interest" description="Disordered" evidence="7">
    <location>
        <begin position="708"/>
        <end position="736"/>
    </location>
</feature>
<dbReference type="EC" id="2.7.13.3" evidence="2"/>
<feature type="region of interest" description="Disordered" evidence="7">
    <location>
        <begin position="1087"/>
        <end position="1137"/>
    </location>
</feature>
<dbReference type="SMART" id="SM00448">
    <property type="entry name" value="REC"/>
    <property type="match status" value="1"/>
</dbReference>
<feature type="compositionally biased region" description="Polar residues" evidence="7">
    <location>
        <begin position="847"/>
        <end position="865"/>
    </location>
</feature>
<proteinExistence type="predicted"/>
<evidence type="ECO:0000256" key="2">
    <source>
        <dbReference type="ARBA" id="ARBA00012438"/>
    </source>
</evidence>
<dbReference type="PROSITE" id="PS50109">
    <property type="entry name" value="HIS_KIN"/>
    <property type="match status" value="1"/>
</dbReference>
<dbReference type="Gene3D" id="1.10.287.130">
    <property type="match status" value="1"/>
</dbReference>
<keyword evidence="8" id="KW-0812">Transmembrane</keyword>
<dbReference type="Gene3D" id="3.30.565.10">
    <property type="entry name" value="Histidine kinase-like ATPase, C-terminal domain"/>
    <property type="match status" value="1"/>
</dbReference>
<dbReference type="SMART" id="SM00388">
    <property type="entry name" value="HisKA"/>
    <property type="match status" value="1"/>
</dbReference>
<dbReference type="InterPro" id="IPR003661">
    <property type="entry name" value="HisK_dim/P_dom"/>
</dbReference>
<feature type="region of interest" description="Disordered" evidence="7">
    <location>
        <begin position="843"/>
        <end position="897"/>
    </location>
</feature>
<dbReference type="InterPro" id="IPR001789">
    <property type="entry name" value="Sig_transdc_resp-reg_receiver"/>
</dbReference>
<keyword evidence="3 6" id="KW-0597">Phosphoprotein</keyword>
<feature type="region of interest" description="Disordered" evidence="7">
    <location>
        <begin position="909"/>
        <end position="929"/>
    </location>
</feature>
<sequence>MNIRISVRQQLSLLLILSGCIGLAVLAIATWIANHQFVLNISGDRLETTASLKAAQLAYNLELMQTAATFVTTRAVIQGSLARYNNGSATESNWAAAETDLEATLGDVGPLNNALVLQAMVFSRNTSGVAGSYSVFNGTGYGSESIALPWNLENGTQAHLGDPGLGYPPALYPNLTVSEVTDPSVGANYVATFNGFTILPNSTLVLGPLLVNETFSLLSLTLAVVNTTNDNDVLGWITVTTDARLIQQVIQDHRGLGKTGQTLLLGPVNSTNLFAPGVLGTSEAQNTEVRYLLPLNASAASRHSKHVVGTANPPFLASSYPAVADAMEDDTSDVTIGSVLRTHNEENKDVSVGFSSPPSDLVDWVVIVEQSRDEVWEPINTLRTIILACLFGVAGFLFIVSFPLAHWFIRPIIWLRAATEETIDPPHRSGSSYGSSQALSNDSSGAFKEHCPSQKNSIFTAVTRWRTRRAASHVESREGDEKKFRIPGKVTTRKSWIKDEMSDLIKTFNEMSDELFMQYTKLEDRVRQRTIELEHSKKAAEAANESKTLFVANVSHELKTPLNGILGMCAVCMEEDDPHKLRRSLGIIYKSGDLLLRTLNDLLTFSTNQVGHQVLMLEEKEFLLRDMETQVISIFGEQAKDRKINLCVIFDETHGDVFGVSGKLRDVTLWGDIHRLLQVIINLVSNSLKFTPEDGSVTITIRCLTERPTRRQSVQDHGSQQAQRKRDSTMLGSVSSGTANFINPREASQAHEKTVAPPGKDLFIEFEVKDTGPGIAPEDQHRIFEPFVQGDVGLSRKHSGTGLGLSICSQLATLMRGSIGVKSKLGEGSSFTMKVPLRHVLVRSETPKSSQDAITNASSTASRRQSLAMGEKPDTSSLSRQSTGRSSNGGIVAPGTILVDTSAKPKVEKKFNDVAPSPTTAKSSNTPLKQAVKQATKEAREGKKQTGQDFSNVRVLVAEDNKVNQEVILRMLKLEKISDVTIAEDGQKALDLVKSESAPADLENVRPSTQPFDLIFMDVQMPNMDGLTSTRLIRQSGFKRPIVALTAFAEQSNIDECYGSGMDYFLAKPIKRPQLKKVLTDYCSPTPLPDNANGAPNGTTTTEAAKDGQPNATTQTAPADVQKTADSTTQVTEVNTS</sequence>
<evidence type="ECO:0000259" key="9">
    <source>
        <dbReference type="PROSITE" id="PS50109"/>
    </source>
</evidence>
<dbReference type="InterPro" id="IPR011006">
    <property type="entry name" value="CheY-like_superfamily"/>
</dbReference>
<dbReference type="SUPFAM" id="SSF47384">
    <property type="entry name" value="Homodimeric domain of signal transducing histidine kinase"/>
    <property type="match status" value="1"/>
</dbReference>
<dbReference type="CDD" id="cd16922">
    <property type="entry name" value="HATPase_EvgS-ArcB-TorS-like"/>
    <property type="match status" value="1"/>
</dbReference>